<gene>
    <name evidence="1" type="primary">Acey_s0473.g2086</name>
    <name evidence="1" type="ORF">Y032_0473g2086</name>
</gene>
<sequence>MTTSTVLRFGVSAIFRNSSLSYMQSFSKILASCYTAHLLSRAAPPMHYHIYVLRRGSADVQCSVRQGFLGEL</sequence>
<reference evidence="2" key="1">
    <citation type="journal article" date="2015" name="Nat. Genet.">
        <title>The genome and transcriptome of the zoonotic hookworm Ancylostoma ceylanicum identify infection-specific gene families.</title>
        <authorList>
            <person name="Schwarz E.M."/>
            <person name="Hu Y."/>
            <person name="Antoshechkin I."/>
            <person name="Miller M.M."/>
            <person name="Sternberg P.W."/>
            <person name="Aroian R.V."/>
        </authorList>
    </citation>
    <scope>NUCLEOTIDE SEQUENCE</scope>
    <source>
        <strain evidence="2">HY135</strain>
    </source>
</reference>
<dbReference type="Proteomes" id="UP000024635">
    <property type="component" value="Unassembled WGS sequence"/>
</dbReference>
<evidence type="ECO:0000313" key="1">
    <source>
        <dbReference type="EMBL" id="EYC44042.1"/>
    </source>
</evidence>
<proteinExistence type="predicted"/>
<keyword evidence="2" id="KW-1185">Reference proteome</keyword>
<dbReference type="EMBL" id="JARK01000073">
    <property type="protein sequence ID" value="EYC44042.1"/>
    <property type="molecule type" value="Genomic_DNA"/>
</dbReference>
<evidence type="ECO:0000313" key="2">
    <source>
        <dbReference type="Proteomes" id="UP000024635"/>
    </source>
</evidence>
<comment type="caution">
    <text evidence="1">The sequence shown here is derived from an EMBL/GenBank/DDBJ whole genome shotgun (WGS) entry which is preliminary data.</text>
</comment>
<name>A0A016WXT7_9BILA</name>
<dbReference type="AlphaFoldDB" id="A0A016WXT7"/>
<accession>A0A016WXT7</accession>
<protein>
    <submittedName>
        <fullName evidence="1">Uncharacterized protein</fullName>
    </submittedName>
</protein>
<organism evidence="1 2">
    <name type="scientific">Ancylostoma ceylanicum</name>
    <dbReference type="NCBI Taxonomy" id="53326"/>
    <lineage>
        <taxon>Eukaryota</taxon>
        <taxon>Metazoa</taxon>
        <taxon>Ecdysozoa</taxon>
        <taxon>Nematoda</taxon>
        <taxon>Chromadorea</taxon>
        <taxon>Rhabditida</taxon>
        <taxon>Rhabditina</taxon>
        <taxon>Rhabditomorpha</taxon>
        <taxon>Strongyloidea</taxon>
        <taxon>Ancylostomatidae</taxon>
        <taxon>Ancylostomatinae</taxon>
        <taxon>Ancylostoma</taxon>
    </lineage>
</organism>